<keyword evidence="1" id="KW-1133">Transmembrane helix</keyword>
<accession>A0AAU9FEC8</accession>
<keyword evidence="1" id="KW-0812">Transmembrane</keyword>
<protein>
    <recommendedName>
        <fullName evidence="3">C-type lectin domain-containing protein</fullName>
    </recommendedName>
</protein>
<dbReference type="SUPFAM" id="SSF56436">
    <property type="entry name" value="C-type lectin-like"/>
    <property type="match status" value="1"/>
</dbReference>
<feature type="signal peptide" evidence="2">
    <location>
        <begin position="1"/>
        <end position="16"/>
    </location>
</feature>
<dbReference type="CDD" id="cd00037">
    <property type="entry name" value="CLECT"/>
    <property type="match status" value="1"/>
</dbReference>
<dbReference type="InterPro" id="IPR001304">
    <property type="entry name" value="C-type_lectin-like"/>
</dbReference>
<keyword evidence="2" id="KW-0732">Signal</keyword>
<evidence type="ECO:0000313" key="5">
    <source>
        <dbReference type="Proteomes" id="UP001500889"/>
    </source>
</evidence>
<dbReference type="SMART" id="SM00034">
    <property type="entry name" value="CLECT"/>
    <property type="match status" value="1"/>
</dbReference>
<evidence type="ECO:0000313" key="4">
    <source>
        <dbReference type="EMBL" id="BFF94043.1"/>
    </source>
</evidence>
<proteinExistence type="predicted"/>
<name>A0AAU9FEC8_DROMD</name>
<feature type="transmembrane region" description="Helical" evidence="1">
    <location>
        <begin position="160"/>
        <end position="177"/>
    </location>
</feature>
<organism evidence="4 5">
    <name type="scientific">Drosophila madeirensis</name>
    <name type="common">Fruit fly</name>
    <dbReference type="NCBI Taxonomy" id="30013"/>
    <lineage>
        <taxon>Eukaryota</taxon>
        <taxon>Metazoa</taxon>
        <taxon>Ecdysozoa</taxon>
        <taxon>Arthropoda</taxon>
        <taxon>Hexapoda</taxon>
        <taxon>Insecta</taxon>
        <taxon>Pterygota</taxon>
        <taxon>Neoptera</taxon>
        <taxon>Endopterygota</taxon>
        <taxon>Diptera</taxon>
        <taxon>Brachycera</taxon>
        <taxon>Muscomorpha</taxon>
        <taxon>Ephydroidea</taxon>
        <taxon>Drosophilidae</taxon>
        <taxon>Drosophila</taxon>
        <taxon>Sophophora</taxon>
    </lineage>
</organism>
<dbReference type="AlphaFoldDB" id="A0AAU9FEC8"/>
<keyword evidence="5" id="KW-1185">Reference proteome</keyword>
<dbReference type="InterPro" id="IPR016187">
    <property type="entry name" value="CTDL_fold"/>
</dbReference>
<feature type="domain" description="C-type lectin" evidence="3">
    <location>
        <begin position="12"/>
        <end position="145"/>
    </location>
</feature>
<evidence type="ECO:0000256" key="2">
    <source>
        <dbReference type="SAM" id="SignalP"/>
    </source>
</evidence>
<feature type="chain" id="PRO_5043840777" description="C-type lectin domain-containing protein" evidence="2">
    <location>
        <begin position="17"/>
        <end position="203"/>
    </location>
</feature>
<keyword evidence="1" id="KW-0472">Membrane</keyword>
<reference evidence="4 5" key="1">
    <citation type="submission" date="2024-02" db="EMBL/GenBank/DDBJ databases">
        <title>A chromosome-level genome assembly of Drosophila madeirensis, a fruit fly species endemic to Madeira island.</title>
        <authorList>
            <person name="Tomihara K."/>
            <person name="Llopart A."/>
            <person name="Yamamoto D."/>
        </authorList>
    </citation>
    <scope>NUCLEOTIDE SEQUENCE [LARGE SCALE GENOMIC DNA]</scope>
    <source>
        <strain evidence="4 5">RF1</strain>
    </source>
</reference>
<evidence type="ECO:0000256" key="1">
    <source>
        <dbReference type="SAM" id="Phobius"/>
    </source>
</evidence>
<dbReference type="Gene3D" id="3.10.100.10">
    <property type="entry name" value="Mannose-Binding Protein A, subunit A"/>
    <property type="match status" value="1"/>
</dbReference>
<gene>
    <name evidence="4" type="ORF">DMAD_11771</name>
</gene>
<dbReference type="Proteomes" id="UP001500889">
    <property type="component" value="Chromosome U"/>
</dbReference>
<dbReference type="InterPro" id="IPR016186">
    <property type="entry name" value="C-type_lectin-like/link_sf"/>
</dbReference>
<evidence type="ECO:0000259" key="3">
    <source>
        <dbReference type="SMART" id="SM00034"/>
    </source>
</evidence>
<sequence>MRIFAILCISLCQSAATLDRVGKGYYFIGNEDSSLKYCDWFLSRGDCWNHNSQLVSVETIEELKALEEYVSSKNFDDGSTFATSGHSFDADMPYSWEGVKQPLTFTRWMPGEERPLFKSYLSLVLSNSSLYMRQTFGYDNYYICEYQAPLLTIWLSLTKWNLVVLLCLILILIRLLISFERGKTRANAKAADKEKLIVESISV</sequence>
<dbReference type="EMBL" id="AP029264">
    <property type="protein sequence ID" value="BFF94043.1"/>
    <property type="molecule type" value="Genomic_DNA"/>
</dbReference>